<comment type="caution">
    <text evidence="12">The sequence shown here is derived from an EMBL/GenBank/DDBJ whole genome shotgun (WGS) entry which is preliminary data.</text>
</comment>
<evidence type="ECO:0000256" key="8">
    <source>
        <dbReference type="ARBA" id="ARBA00038436"/>
    </source>
</evidence>
<keyword evidence="4 9" id="KW-0997">Cell inner membrane</keyword>
<feature type="transmembrane region" description="Helical" evidence="9">
    <location>
        <begin position="157"/>
        <end position="180"/>
    </location>
</feature>
<evidence type="ECO:0000256" key="10">
    <source>
        <dbReference type="SAM" id="MobiDB-lite"/>
    </source>
</evidence>
<name>A0A937D5S2_9BURK</name>
<evidence type="ECO:0000256" key="6">
    <source>
        <dbReference type="ARBA" id="ARBA00022989"/>
    </source>
</evidence>
<proteinExistence type="inferred from homology"/>
<comment type="function">
    <text evidence="9">Part of the tripartite ATP-independent periplasmic (TRAP) transport system.</text>
</comment>
<comment type="subcellular location">
    <subcellularLocation>
        <location evidence="1 9">Cell inner membrane</location>
        <topology evidence="1 9">Multi-pass membrane protein</topology>
    </subcellularLocation>
</comment>
<reference evidence="12" key="1">
    <citation type="submission" date="2021-01" db="EMBL/GenBank/DDBJ databases">
        <title>Ramlibacter sp. strain AW1 16S ribosomal RNA gene Genome sequencing and assembly.</title>
        <authorList>
            <person name="Kang M."/>
        </authorList>
    </citation>
    <scope>NUCLEOTIDE SEQUENCE</scope>
    <source>
        <strain evidence="12">AW1</strain>
    </source>
</reference>
<evidence type="ECO:0000256" key="4">
    <source>
        <dbReference type="ARBA" id="ARBA00022519"/>
    </source>
</evidence>
<dbReference type="InterPro" id="IPR055348">
    <property type="entry name" value="DctQ"/>
</dbReference>
<evidence type="ECO:0000256" key="9">
    <source>
        <dbReference type="RuleBase" id="RU369079"/>
    </source>
</evidence>
<evidence type="ECO:0000313" key="12">
    <source>
        <dbReference type="EMBL" id="MBL0423005.1"/>
    </source>
</evidence>
<evidence type="ECO:0000256" key="7">
    <source>
        <dbReference type="ARBA" id="ARBA00023136"/>
    </source>
</evidence>
<protein>
    <recommendedName>
        <fullName evidence="9">TRAP transporter small permease protein</fullName>
    </recommendedName>
</protein>
<dbReference type="PANTHER" id="PTHR35011:SF10">
    <property type="entry name" value="TRAP TRANSPORTER SMALL PERMEASE PROTEIN"/>
    <property type="match status" value="1"/>
</dbReference>
<feature type="transmembrane region" description="Helical" evidence="9">
    <location>
        <begin position="70"/>
        <end position="88"/>
    </location>
</feature>
<sequence>MASPTMTEPLTPPAAATPGRRRWHAPVFGRLLDALSGLGSLLIAAMMLLVCADVAARNLLSRPITGVTELVALGVVAVVFLQLPAALRHGRLSRAEIFIDGLRRRRPRAAALLQALLHACGFFFCAIVFAATLSPFAKSWTSGDFIGVEGVFTAPTWPVVGIVLVGSACTALQFALLALLEWDGAATTGGDA</sequence>
<evidence type="ECO:0000259" key="11">
    <source>
        <dbReference type="Pfam" id="PF04290"/>
    </source>
</evidence>
<dbReference type="AlphaFoldDB" id="A0A937D5S2"/>
<dbReference type="Pfam" id="PF04290">
    <property type="entry name" value="DctQ"/>
    <property type="match status" value="1"/>
</dbReference>
<feature type="transmembrane region" description="Helical" evidence="9">
    <location>
        <begin position="109"/>
        <end position="137"/>
    </location>
</feature>
<feature type="domain" description="Tripartite ATP-independent periplasmic transporters DctQ component" evidence="11">
    <location>
        <begin position="46"/>
        <end position="177"/>
    </location>
</feature>
<feature type="transmembrane region" description="Helical" evidence="9">
    <location>
        <begin position="31"/>
        <end position="50"/>
    </location>
</feature>
<comment type="similarity">
    <text evidence="8 9">Belongs to the TRAP transporter small permease family.</text>
</comment>
<evidence type="ECO:0000256" key="5">
    <source>
        <dbReference type="ARBA" id="ARBA00022692"/>
    </source>
</evidence>
<evidence type="ECO:0000256" key="1">
    <source>
        <dbReference type="ARBA" id="ARBA00004429"/>
    </source>
</evidence>
<keyword evidence="3" id="KW-1003">Cell membrane</keyword>
<evidence type="ECO:0000313" key="13">
    <source>
        <dbReference type="Proteomes" id="UP000613011"/>
    </source>
</evidence>
<dbReference type="EMBL" id="JAEQNA010000011">
    <property type="protein sequence ID" value="MBL0423005.1"/>
    <property type="molecule type" value="Genomic_DNA"/>
</dbReference>
<evidence type="ECO:0000256" key="2">
    <source>
        <dbReference type="ARBA" id="ARBA00022448"/>
    </source>
</evidence>
<evidence type="ECO:0000256" key="3">
    <source>
        <dbReference type="ARBA" id="ARBA00022475"/>
    </source>
</evidence>
<dbReference type="PANTHER" id="PTHR35011">
    <property type="entry name" value="2,3-DIKETO-L-GULONATE TRAP TRANSPORTER SMALL PERMEASE PROTEIN YIAM"/>
    <property type="match status" value="1"/>
</dbReference>
<gene>
    <name evidence="12" type="ORF">JI739_21895</name>
</gene>
<keyword evidence="2 9" id="KW-0813">Transport</keyword>
<organism evidence="12 13">
    <name type="scientific">Ramlibacter aurantiacus</name>
    <dbReference type="NCBI Taxonomy" id="2801330"/>
    <lineage>
        <taxon>Bacteria</taxon>
        <taxon>Pseudomonadati</taxon>
        <taxon>Pseudomonadota</taxon>
        <taxon>Betaproteobacteria</taxon>
        <taxon>Burkholderiales</taxon>
        <taxon>Comamonadaceae</taxon>
        <taxon>Ramlibacter</taxon>
    </lineage>
</organism>
<dbReference type="Proteomes" id="UP000613011">
    <property type="component" value="Unassembled WGS sequence"/>
</dbReference>
<comment type="subunit">
    <text evidence="9">The complex comprises the extracytoplasmic solute receptor protein and the two transmembrane proteins.</text>
</comment>
<accession>A0A937D5S2</accession>
<dbReference type="RefSeq" id="WP_201686148.1">
    <property type="nucleotide sequence ID" value="NZ_JAEQNA010000011.1"/>
</dbReference>
<dbReference type="GO" id="GO:0015740">
    <property type="term" value="P:C4-dicarboxylate transport"/>
    <property type="evidence" value="ECO:0007669"/>
    <property type="project" value="TreeGrafter"/>
</dbReference>
<feature type="compositionally biased region" description="Low complexity" evidence="10">
    <location>
        <begin position="1"/>
        <end position="18"/>
    </location>
</feature>
<keyword evidence="6 9" id="KW-1133">Transmembrane helix</keyword>
<keyword evidence="13" id="KW-1185">Reference proteome</keyword>
<dbReference type="GO" id="GO:0005886">
    <property type="term" value="C:plasma membrane"/>
    <property type="evidence" value="ECO:0007669"/>
    <property type="project" value="UniProtKB-SubCell"/>
</dbReference>
<keyword evidence="7 9" id="KW-0472">Membrane</keyword>
<feature type="region of interest" description="Disordered" evidence="10">
    <location>
        <begin position="1"/>
        <end position="20"/>
    </location>
</feature>
<dbReference type="InterPro" id="IPR007387">
    <property type="entry name" value="TRAP_DctQ"/>
</dbReference>
<keyword evidence="5 9" id="KW-0812">Transmembrane</keyword>
<dbReference type="GO" id="GO:0022857">
    <property type="term" value="F:transmembrane transporter activity"/>
    <property type="evidence" value="ECO:0007669"/>
    <property type="project" value="UniProtKB-UniRule"/>
</dbReference>